<dbReference type="InterPro" id="IPR036188">
    <property type="entry name" value="FAD/NAD-bd_sf"/>
</dbReference>
<comment type="cofactor">
    <cofactor evidence="1">
        <name>FAD</name>
        <dbReference type="ChEBI" id="CHEBI:57692"/>
    </cofactor>
</comment>
<dbReference type="InParanoid" id="A0A6N7EU37"/>
<evidence type="ECO:0000313" key="8">
    <source>
        <dbReference type="Proteomes" id="UP000471298"/>
    </source>
</evidence>
<dbReference type="SUPFAM" id="SSF51905">
    <property type="entry name" value="FAD/NAD(P)-binding domain"/>
    <property type="match status" value="1"/>
</dbReference>
<keyword evidence="3" id="KW-0274">FAD</keyword>
<dbReference type="Gene3D" id="3.50.50.60">
    <property type="entry name" value="FAD/NAD(P)-binding domain"/>
    <property type="match status" value="1"/>
</dbReference>
<protein>
    <submittedName>
        <fullName evidence="7">L-2-hydroxyglutarate oxidase</fullName>
        <ecNumber evidence="7">1.1.3.-</ecNumber>
    </submittedName>
</protein>
<evidence type="ECO:0000256" key="1">
    <source>
        <dbReference type="ARBA" id="ARBA00001974"/>
    </source>
</evidence>
<dbReference type="PANTHER" id="PTHR43104:SF2">
    <property type="entry name" value="L-2-HYDROXYGLUTARATE DEHYDROGENASE, MITOCHONDRIAL"/>
    <property type="match status" value="1"/>
</dbReference>
<comment type="caution">
    <text evidence="7">The sequence shown here is derived from an EMBL/GenBank/DDBJ whole genome shotgun (WGS) entry which is preliminary data.</text>
</comment>
<keyword evidence="2" id="KW-0285">Flavoprotein</keyword>
<evidence type="ECO:0000313" key="7">
    <source>
        <dbReference type="EMBL" id="MPV85483.1"/>
    </source>
</evidence>
<dbReference type="GO" id="GO:0005737">
    <property type="term" value="C:cytoplasm"/>
    <property type="evidence" value="ECO:0007669"/>
    <property type="project" value="TreeGrafter"/>
</dbReference>
<reference evidence="7 8" key="1">
    <citation type="submission" date="2019-10" db="EMBL/GenBank/DDBJ databases">
        <title>Cardiobacteriales fam. a chemoheterotrophic member of the order Cardiobacteriales, and proposal of Cardiobacteriales fam. nov.</title>
        <authorList>
            <person name="Wang C."/>
        </authorList>
    </citation>
    <scope>NUCLEOTIDE SEQUENCE [LARGE SCALE GENOMIC DNA]</scope>
    <source>
        <strain evidence="7 8">ML27</strain>
    </source>
</reference>
<evidence type="ECO:0000259" key="6">
    <source>
        <dbReference type="Pfam" id="PF01266"/>
    </source>
</evidence>
<name>A0A6N7EU37_9GAMM</name>
<proteinExistence type="inferred from homology"/>
<dbReference type="RefSeq" id="WP_152808784.1">
    <property type="nucleotide sequence ID" value="NZ_WHNW01000002.1"/>
</dbReference>
<gene>
    <name evidence="7" type="primary">lhgO</name>
    <name evidence="7" type="ORF">GCU85_01875</name>
</gene>
<sequence length="398" mass="44143">MIQTCDFLVIGAGIVGLSTAYHLQKATNAKVIVIEKENAPAQHQSSHNSGVVHAGVYYAPGSLKAKFCKIGVEKTQAFCMQHQLPYEKTGKLIVATDEQELPHLQALYRRAQENGIPIHALDAKQTRELAPNISAISALLSPSTAITDYQKICEQLAQCIRDNGGAIHYSNPFTQATEYASYVDVRTPSMQFQAAKAIACTGLYADRVAKAFGAPVDFQIMPFRGEFYEVLNQPSDFVRHLIYPVPDPERPFLGVHITKKINGKFTVGPNAVLASSREGYRITDINPSDMWQSLRYAGFWHMLRKNAKPAITELYSALSKTAYLKRVQRYSPSIRRQDLRPYPAGVRAQAIDKSGNLIDDFKFIETARTLHVCNAPSPAATAFYPIGEYITQKITQTG</sequence>
<dbReference type="AlphaFoldDB" id="A0A6N7EU37"/>
<dbReference type="GO" id="GO:0047545">
    <property type="term" value="F:(S)-2-hydroxyglutarate dehydrogenase activity"/>
    <property type="evidence" value="ECO:0007669"/>
    <property type="project" value="TreeGrafter"/>
</dbReference>
<comment type="similarity">
    <text evidence="5">Belongs to the L2HGDH family.</text>
</comment>
<dbReference type="FunCoup" id="A0A6N7EU37">
    <property type="interactions" value="391"/>
</dbReference>
<feature type="domain" description="FAD dependent oxidoreductase" evidence="6">
    <location>
        <begin position="6"/>
        <end position="392"/>
    </location>
</feature>
<dbReference type="EC" id="1.1.3.-" evidence="7"/>
<dbReference type="EMBL" id="WHNW01000002">
    <property type="protein sequence ID" value="MPV85483.1"/>
    <property type="molecule type" value="Genomic_DNA"/>
</dbReference>
<evidence type="ECO:0000256" key="5">
    <source>
        <dbReference type="ARBA" id="ARBA00037941"/>
    </source>
</evidence>
<dbReference type="Pfam" id="PF01266">
    <property type="entry name" value="DAO"/>
    <property type="match status" value="1"/>
</dbReference>
<dbReference type="NCBIfam" id="NF008726">
    <property type="entry name" value="PRK11728.1"/>
    <property type="match status" value="1"/>
</dbReference>
<keyword evidence="8" id="KW-1185">Reference proteome</keyword>
<dbReference type="Gene3D" id="3.30.9.10">
    <property type="entry name" value="D-Amino Acid Oxidase, subunit A, domain 2"/>
    <property type="match status" value="1"/>
</dbReference>
<evidence type="ECO:0000256" key="3">
    <source>
        <dbReference type="ARBA" id="ARBA00022827"/>
    </source>
</evidence>
<dbReference type="PANTHER" id="PTHR43104">
    <property type="entry name" value="L-2-HYDROXYGLUTARATE DEHYDROGENASE, MITOCHONDRIAL"/>
    <property type="match status" value="1"/>
</dbReference>
<evidence type="ECO:0000256" key="4">
    <source>
        <dbReference type="ARBA" id="ARBA00023002"/>
    </source>
</evidence>
<organism evidence="7 8">
    <name type="scientific">Ostreibacterium oceani</name>
    <dbReference type="NCBI Taxonomy" id="2654998"/>
    <lineage>
        <taxon>Bacteria</taxon>
        <taxon>Pseudomonadati</taxon>
        <taxon>Pseudomonadota</taxon>
        <taxon>Gammaproteobacteria</taxon>
        <taxon>Cardiobacteriales</taxon>
        <taxon>Ostreibacteriaceae</taxon>
        <taxon>Ostreibacterium</taxon>
    </lineage>
</organism>
<dbReference type="InterPro" id="IPR006076">
    <property type="entry name" value="FAD-dep_OxRdtase"/>
</dbReference>
<accession>A0A6N7EU37</accession>
<evidence type="ECO:0000256" key="2">
    <source>
        <dbReference type="ARBA" id="ARBA00022630"/>
    </source>
</evidence>
<dbReference type="Proteomes" id="UP000471298">
    <property type="component" value="Unassembled WGS sequence"/>
</dbReference>
<keyword evidence="4 7" id="KW-0560">Oxidoreductase</keyword>